<dbReference type="RefSeq" id="WP_155610934.1">
    <property type="nucleotide sequence ID" value="NZ_WNZW01000003.1"/>
</dbReference>
<reference evidence="1 2" key="1">
    <citation type="submission" date="2019-11" db="EMBL/GenBank/DDBJ databases">
        <title>Draft genome sequences of five Paenibacillus species of dairy origin.</title>
        <authorList>
            <person name="Olajide A.M."/>
            <person name="Chen S."/>
            <person name="Lapointe G."/>
        </authorList>
    </citation>
    <scope>NUCLEOTIDE SEQUENCE [LARGE SCALE GENOMIC DNA]</scope>
    <source>
        <strain evidence="1 2">12CR55</strain>
    </source>
</reference>
<proteinExistence type="predicted"/>
<sequence length="112" mass="12872">MVQNEINNYEDAATGELLSIAELQFSLVSRDTLQQSTLNPQELERVVELDRAFIERAQEVSDFIATYGDADGIFFEKPPQRWWWHIARIASGHMSVDPSARTVAYQGKTYEY</sequence>
<dbReference type="Proteomes" id="UP000447876">
    <property type="component" value="Unassembled WGS sequence"/>
</dbReference>
<dbReference type="EMBL" id="WNZW01000003">
    <property type="protein sequence ID" value="MUG45517.1"/>
    <property type="molecule type" value="Genomic_DNA"/>
</dbReference>
<dbReference type="OrthoDB" id="2607569at2"/>
<gene>
    <name evidence="1" type="ORF">GNP95_11015</name>
</gene>
<protein>
    <submittedName>
        <fullName evidence="1">Uncharacterized protein</fullName>
    </submittedName>
</protein>
<organism evidence="1 2">
    <name type="scientific">Paenibacillus woosongensis</name>
    <dbReference type="NCBI Taxonomy" id="307580"/>
    <lineage>
        <taxon>Bacteria</taxon>
        <taxon>Bacillati</taxon>
        <taxon>Bacillota</taxon>
        <taxon>Bacilli</taxon>
        <taxon>Bacillales</taxon>
        <taxon>Paenibacillaceae</taxon>
        <taxon>Paenibacillus</taxon>
    </lineage>
</organism>
<evidence type="ECO:0000313" key="1">
    <source>
        <dbReference type="EMBL" id="MUG45517.1"/>
    </source>
</evidence>
<evidence type="ECO:0000313" key="2">
    <source>
        <dbReference type="Proteomes" id="UP000447876"/>
    </source>
</evidence>
<dbReference type="AlphaFoldDB" id="A0A7X2Z107"/>
<name>A0A7X2Z107_9BACL</name>
<accession>A0A7X2Z107</accession>
<comment type="caution">
    <text evidence="1">The sequence shown here is derived from an EMBL/GenBank/DDBJ whole genome shotgun (WGS) entry which is preliminary data.</text>
</comment>